<dbReference type="FunFam" id="3.80.10.10:FF:000052">
    <property type="entry name" value="Leucine rich repeat containing 6"/>
    <property type="match status" value="1"/>
</dbReference>
<dbReference type="EMBL" id="JAGTXO010000081">
    <property type="protein sequence ID" value="KAG8457132.1"/>
    <property type="molecule type" value="Genomic_DNA"/>
</dbReference>
<keyword evidence="7" id="KW-0966">Cell projection</keyword>
<comment type="caution">
    <text evidence="11">The sequence shown here is derived from an EMBL/GenBank/DDBJ whole genome shotgun (WGS) entry which is preliminary data.</text>
</comment>
<comment type="similarity">
    <text evidence="8">Belongs to the tilB family.</text>
</comment>
<organism evidence="11 12">
    <name type="scientific">Diacronema lutheri</name>
    <name type="common">Unicellular marine alga</name>
    <name type="synonym">Monochrysis lutheri</name>
    <dbReference type="NCBI Taxonomy" id="2081491"/>
    <lineage>
        <taxon>Eukaryota</taxon>
        <taxon>Haptista</taxon>
        <taxon>Haptophyta</taxon>
        <taxon>Pavlovophyceae</taxon>
        <taxon>Pavlovales</taxon>
        <taxon>Pavlovaceae</taxon>
        <taxon>Diacronema</taxon>
    </lineage>
</organism>
<proteinExistence type="inferred from homology"/>
<gene>
    <name evidence="11" type="ORF">KFE25_012707</name>
</gene>
<keyword evidence="3" id="KW-0963">Cytoplasm</keyword>
<dbReference type="Pfam" id="PF23602">
    <property type="entry name" value="CS_DNAAF11_C"/>
    <property type="match status" value="1"/>
</dbReference>
<feature type="domain" description="Dynein axonemal assembly factor 11-like CS" evidence="10">
    <location>
        <begin position="232"/>
        <end position="347"/>
    </location>
</feature>
<dbReference type="PROSITE" id="PS51450">
    <property type="entry name" value="LRR"/>
    <property type="match status" value="1"/>
</dbReference>
<evidence type="ECO:0000313" key="11">
    <source>
        <dbReference type="EMBL" id="KAG8457132.1"/>
    </source>
</evidence>
<keyword evidence="12" id="KW-1185">Reference proteome</keyword>
<evidence type="ECO:0000256" key="2">
    <source>
        <dbReference type="ARBA" id="ARBA00004496"/>
    </source>
</evidence>
<feature type="compositionally biased region" description="Basic and acidic residues" evidence="9">
    <location>
        <begin position="193"/>
        <end position="214"/>
    </location>
</feature>
<sequence>MPDEAQPTMKKVEPERLTEELIRRKAEHNEGMLSNLEEIALHQLDIGRIETLNQACRQLRIVLLQANLIPRLENLNRLKKLEYLNVALNNITRIENLEGCESLNKLDLTCNFVDVEQLASVRSLRDNTCLTELYLTGNPCAQWDGYRQYVLASLPQLTKLDGVDVTRSERIEAVQALRGLERRLALDAAANARDNEAARRRRAQEPDNENAREWCPETRTLDALESRERKLEVEEQRRASQRKDDYLLGIAPDRPRRFFKEDGTPVQMNTGKWPFRMDEGRDEVTVDISFPKFLDTAQIDAEVQPTYIRCSAKGKHIQLLLPDEVNAMASTAVRSTTTGHLLLRCPKARPLVEGLRAAPEQIEDLRERQRGQIELKGAVDIRNILPDKEDAVRASAALAREAPPPLEQDAALDDDEDDVPPPLE</sequence>
<evidence type="ECO:0000256" key="7">
    <source>
        <dbReference type="ARBA" id="ARBA00023273"/>
    </source>
</evidence>
<protein>
    <recommendedName>
        <fullName evidence="10">Dynein axonemal assembly factor 11-like CS domain-containing protein</fullName>
    </recommendedName>
</protein>
<keyword evidence="6" id="KW-0969">Cilium</keyword>
<evidence type="ECO:0000256" key="3">
    <source>
        <dbReference type="ARBA" id="ARBA00022490"/>
    </source>
</evidence>
<dbReference type="PANTHER" id="PTHR18849">
    <property type="entry name" value="LEUCINE RICH REPEAT PROTEIN"/>
    <property type="match status" value="1"/>
</dbReference>
<name>A0A8J6BZL8_DIALT</name>
<dbReference type="PANTHER" id="PTHR18849:SF0">
    <property type="entry name" value="CILIA- AND FLAGELLA-ASSOCIATED PROTEIN 410-RELATED"/>
    <property type="match status" value="1"/>
</dbReference>
<feature type="region of interest" description="Disordered" evidence="9">
    <location>
        <begin position="191"/>
        <end position="214"/>
    </location>
</feature>
<evidence type="ECO:0000313" key="12">
    <source>
        <dbReference type="Proteomes" id="UP000751190"/>
    </source>
</evidence>
<accession>A0A8J6BZL8</accession>
<evidence type="ECO:0000256" key="1">
    <source>
        <dbReference type="ARBA" id="ARBA00004138"/>
    </source>
</evidence>
<feature type="region of interest" description="Disordered" evidence="9">
    <location>
        <begin position="399"/>
        <end position="424"/>
    </location>
</feature>
<evidence type="ECO:0000256" key="6">
    <source>
        <dbReference type="ARBA" id="ARBA00023069"/>
    </source>
</evidence>
<dbReference type="GO" id="GO:0005929">
    <property type="term" value="C:cilium"/>
    <property type="evidence" value="ECO:0007669"/>
    <property type="project" value="UniProtKB-SubCell"/>
</dbReference>
<dbReference type="AlphaFoldDB" id="A0A8J6BZL8"/>
<reference evidence="11" key="1">
    <citation type="submission" date="2021-05" db="EMBL/GenBank/DDBJ databases">
        <title>The genome of the haptophyte Pavlova lutheri (Diacronema luteri, Pavlovales) - a model for lipid biosynthesis in eukaryotic algae.</title>
        <authorList>
            <person name="Hulatt C.J."/>
            <person name="Posewitz M.C."/>
        </authorList>
    </citation>
    <scope>NUCLEOTIDE SEQUENCE</scope>
    <source>
        <strain evidence="11">NIVA-4/92</strain>
    </source>
</reference>
<evidence type="ECO:0000256" key="4">
    <source>
        <dbReference type="ARBA" id="ARBA00022614"/>
    </source>
</evidence>
<feature type="compositionally biased region" description="Acidic residues" evidence="9">
    <location>
        <begin position="410"/>
        <end position="424"/>
    </location>
</feature>
<dbReference type="OrthoDB" id="10250990at2759"/>
<dbReference type="SMART" id="SM00365">
    <property type="entry name" value="LRR_SD22"/>
    <property type="match status" value="4"/>
</dbReference>
<keyword evidence="4" id="KW-0433">Leucine-rich repeat</keyword>
<evidence type="ECO:0000259" key="10">
    <source>
        <dbReference type="Pfam" id="PF23602"/>
    </source>
</evidence>
<dbReference type="Proteomes" id="UP000751190">
    <property type="component" value="Unassembled WGS sequence"/>
</dbReference>
<evidence type="ECO:0000256" key="9">
    <source>
        <dbReference type="SAM" id="MobiDB-lite"/>
    </source>
</evidence>
<dbReference type="InterPro" id="IPR056496">
    <property type="entry name" value="CS_DNAAF11_C"/>
</dbReference>
<keyword evidence="5" id="KW-0677">Repeat</keyword>
<dbReference type="InterPro" id="IPR001611">
    <property type="entry name" value="Leu-rich_rpt"/>
</dbReference>
<dbReference type="SUPFAM" id="SSF52058">
    <property type="entry name" value="L domain-like"/>
    <property type="match status" value="1"/>
</dbReference>
<dbReference type="OMA" id="WREYLIT"/>
<dbReference type="GO" id="GO:0005737">
    <property type="term" value="C:cytoplasm"/>
    <property type="evidence" value="ECO:0007669"/>
    <property type="project" value="UniProtKB-SubCell"/>
</dbReference>
<evidence type="ECO:0000256" key="8">
    <source>
        <dbReference type="ARBA" id="ARBA00049982"/>
    </source>
</evidence>
<comment type="subcellular location">
    <subcellularLocation>
        <location evidence="1">Cell projection</location>
        <location evidence="1">Cilium</location>
    </subcellularLocation>
    <subcellularLocation>
        <location evidence="2">Cytoplasm</location>
    </subcellularLocation>
</comment>
<dbReference type="Pfam" id="PF14580">
    <property type="entry name" value="LRR_9"/>
    <property type="match status" value="1"/>
</dbReference>
<dbReference type="Gene3D" id="3.80.10.10">
    <property type="entry name" value="Ribonuclease Inhibitor"/>
    <property type="match status" value="1"/>
</dbReference>
<dbReference type="InterPro" id="IPR032675">
    <property type="entry name" value="LRR_dom_sf"/>
</dbReference>
<evidence type="ECO:0000256" key="5">
    <source>
        <dbReference type="ARBA" id="ARBA00022737"/>
    </source>
</evidence>